<accession>A0A224Y980</accession>
<reference evidence="2" key="1">
    <citation type="journal article" date="2017" name="Parasit. Vectors">
        <title>Sialotranscriptomics of Rhipicephalus zambeziensis reveals intricate expression profiles of secretory proteins and suggests tight temporal transcriptional regulation during blood-feeding.</title>
        <authorList>
            <person name="de Castro M.H."/>
            <person name="de Klerk D."/>
            <person name="Pienaar R."/>
            <person name="Rees D.J.G."/>
            <person name="Mans B.J."/>
        </authorList>
    </citation>
    <scope>NUCLEOTIDE SEQUENCE</scope>
    <source>
        <tissue evidence="2">Salivary glands</tissue>
    </source>
</reference>
<evidence type="ECO:0000256" key="1">
    <source>
        <dbReference type="SAM" id="Phobius"/>
    </source>
</evidence>
<organism evidence="2">
    <name type="scientific">Rhipicephalus zambeziensis</name>
    <dbReference type="NCBI Taxonomy" id="60191"/>
    <lineage>
        <taxon>Eukaryota</taxon>
        <taxon>Metazoa</taxon>
        <taxon>Ecdysozoa</taxon>
        <taxon>Arthropoda</taxon>
        <taxon>Chelicerata</taxon>
        <taxon>Arachnida</taxon>
        <taxon>Acari</taxon>
        <taxon>Parasitiformes</taxon>
        <taxon>Ixodida</taxon>
        <taxon>Ixodoidea</taxon>
        <taxon>Ixodidae</taxon>
        <taxon>Rhipicephalinae</taxon>
        <taxon>Rhipicephalus</taxon>
        <taxon>Rhipicephalus</taxon>
    </lineage>
</organism>
<sequence length="123" mass="14327">MTAPLHCQGNAYLRSTNLLLLLKGVRQRTTLHYWRYSSYLNNEPISNNVHLAYDASSRFKLRNDLISSFVSPNYIFFVSDSPLITHFTHDPNILALLLATLTFNVSYLCSLFNTYRRHYTSYL</sequence>
<name>A0A224Y980_9ACAR</name>
<dbReference type="AlphaFoldDB" id="A0A224Y980"/>
<evidence type="ECO:0000313" key="2">
    <source>
        <dbReference type="EMBL" id="MAA14207.1"/>
    </source>
</evidence>
<dbReference type="EMBL" id="GFPF01003061">
    <property type="protein sequence ID" value="MAA14207.1"/>
    <property type="molecule type" value="Transcribed_RNA"/>
</dbReference>
<keyword evidence="1" id="KW-1133">Transmembrane helix</keyword>
<keyword evidence="1" id="KW-0472">Membrane</keyword>
<protein>
    <submittedName>
        <fullName evidence="2">Uncharacterized protein</fullName>
    </submittedName>
</protein>
<keyword evidence="1" id="KW-0812">Transmembrane</keyword>
<feature type="transmembrane region" description="Helical" evidence="1">
    <location>
        <begin position="93"/>
        <end position="115"/>
    </location>
</feature>
<proteinExistence type="predicted"/>